<dbReference type="PANTHER" id="PTHR38407">
    <property type="entry name" value="PROTEIN IVY1"/>
    <property type="match status" value="1"/>
</dbReference>
<accession>A0A0P1BJ81</accession>
<evidence type="ECO:0000313" key="4">
    <source>
        <dbReference type="Proteomes" id="UP000054845"/>
    </source>
</evidence>
<organism evidence="3 4">
    <name type="scientific">Ceraceosorus bombacis</name>
    <dbReference type="NCBI Taxonomy" id="401625"/>
    <lineage>
        <taxon>Eukaryota</taxon>
        <taxon>Fungi</taxon>
        <taxon>Dikarya</taxon>
        <taxon>Basidiomycota</taxon>
        <taxon>Ustilaginomycotina</taxon>
        <taxon>Exobasidiomycetes</taxon>
        <taxon>Ceraceosorales</taxon>
        <taxon>Ceraceosoraceae</taxon>
        <taxon>Ceraceosorus</taxon>
    </lineage>
</organism>
<keyword evidence="1" id="KW-0175">Coiled coil</keyword>
<reference evidence="3 4" key="1">
    <citation type="submission" date="2014-09" db="EMBL/GenBank/DDBJ databases">
        <authorList>
            <person name="Magalhaes I.L.F."/>
            <person name="Oliveira U."/>
            <person name="Santos F.R."/>
            <person name="Vidigal T.H.D.A."/>
            <person name="Brescovit A.D."/>
            <person name="Santos A.J."/>
        </authorList>
    </citation>
    <scope>NUCLEOTIDE SEQUENCE [LARGE SCALE GENOMIC DNA]</scope>
</reference>
<dbReference type="AlphaFoldDB" id="A0A0P1BJ81"/>
<dbReference type="STRING" id="401625.A0A0P1BJ81"/>
<keyword evidence="4" id="KW-1185">Reference proteome</keyword>
<dbReference type="OrthoDB" id="5594612at2759"/>
<dbReference type="GO" id="GO:0000329">
    <property type="term" value="C:fungal-type vacuole membrane"/>
    <property type="evidence" value="ECO:0007669"/>
    <property type="project" value="InterPro"/>
</dbReference>
<feature type="coiled-coil region" evidence="1">
    <location>
        <begin position="189"/>
        <end position="216"/>
    </location>
</feature>
<name>A0A0P1BJ81_9BASI</name>
<evidence type="ECO:0000256" key="1">
    <source>
        <dbReference type="SAM" id="Coils"/>
    </source>
</evidence>
<dbReference type="Gene3D" id="1.20.1270.60">
    <property type="entry name" value="Arfaptin homology (AH) domain/BAR domain"/>
    <property type="match status" value="1"/>
</dbReference>
<evidence type="ECO:0000313" key="3">
    <source>
        <dbReference type="EMBL" id="CEH16415.1"/>
    </source>
</evidence>
<feature type="region of interest" description="Disordered" evidence="2">
    <location>
        <begin position="320"/>
        <end position="359"/>
    </location>
</feature>
<dbReference type="InterPro" id="IPR037470">
    <property type="entry name" value="IVY1"/>
</dbReference>
<dbReference type="InterPro" id="IPR027267">
    <property type="entry name" value="AH/BAR_dom_sf"/>
</dbReference>
<feature type="region of interest" description="Disordered" evidence="2">
    <location>
        <begin position="438"/>
        <end position="481"/>
    </location>
</feature>
<sequence>MAHRSGIATPSSQMAGPSDLRRRAFMPGIAPASAGPPSPTLSATTHASTAFAGQDSSLRPRLVVTRADMRASLSAYDELLQASKAYTSAMLAMSHASAGMAAAMETCSRVKGAHEAGSGLQAAAGLHHLLANSQSLLADVLWRDFSIPLLEHYDAYRAGTADRQVAHEAEIREKSKILGETEARNMRTGRRKERDLNSFRRALAELQSQVDALDEVKSSYYHEVLEGEEEVWGFIHQKIAHLLRSQLEIHERISSKGLSDPVLENMLSTVPDPFSAYGPAKTEDQIFSVLAPGSLGMVQGTESESENEVGAAVAAAGLRSPNLLSPSTPAKGLPRGVSAARSKKEETSSASPEGVSAGRAQPVGLGLVADQLANRGDAIGPQVADAEDGDLFDKDETELDDNADVDIFGGAVSPRAYAQAQHAHSTSIATRLKHSLSIIQETSAGGPKGATPVGSEAGGEGTKQSESDDNSAATADNSFQK</sequence>
<dbReference type="PANTHER" id="PTHR38407:SF1">
    <property type="entry name" value="PROTEIN IVY1"/>
    <property type="match status" value="1"/>
</dbReference>
<feature type="compositionally biased region" description="Polar residues" evidence="2">
    <location>
        <begin position="470"/>
        <end position="481"/>
    </location>
</feature>
<protein>
    <submittedName>
        <fullName evidence="3">Uncharacterized protein</fullName>
    </submittedName>
</protein>
<evidence type="ECO:0000256" key="2">
    <source>
        <dbReference type="SAM" id="MobiDB-lite"/>
    </source>
</evidence>
<dbReference type="SUPFAM" id="SSF103657">
    <property type="entry name" value="BAR/IMD domain-like"/>
    <property type="match status" value="1"/>
</dbReference>
<proteinExistence type="predicted"/>
<dbReference type="EMBL" id="CCYA01000278">
    <property type="protein sequence ID" value="CEH16415.1"/>
    <property type="molecule type" value="Genomic_DNA"/>
</dbReference>
<feature type="region of interest" description="Disordered" evidence="2">
    <location>
        <begin position="28"/>
        <end position="53"/>
    </location>
</feature>
<dbReference type="GO" id="GO:0042144">
    <property type="term" value="P:vacuole fusion, non-autophagic"/>
    <property type="evidence" value="ECO:0007669"/>
    <property type="project" value="InterPro"/>
</dbReference>
<dbReference type="Proteomes" id="UP000054845">
    <property type="component" value="Unassembled WGS sequence"/>
</dbReference>
<dbReference type="GO" id="GO:0005543">
    <property type="term" value="F:phospholipid binding"/>
    <property type="evidence" value="ECO:0007669"/>
    <property type="project" value="InterPro"/>
</dbReference>